<protein>
    <submittedName>
        <fullName evidence="2">Uncharacterized protein</fullName>
    </submittedName>
</protein>
<sequence length="160" mass="18647">MKIAELEKELQATIAELAADQSSEQEIRSRIAEGETQKRRIESQLATLREQERLKQVEIDLGEDVHRLRELGDRINENSRKLFKLMTEFETLSQSINEKQYELKQKPSLSLGIKLDRLPCVLHKKDGPAIFLMAWAEAEFFRNSTQRTMGRDYPFPLEDV</sequence>
<proteinExistence type="predicted"/>
<dbReference type="AlphaFoldDB" id="A0A1Z4JIV3"/>
<accession>A0A1Z4JIV3</accession>
<dbReference type="EMBL" id="AP018203">
    <property type="protein sequence ID" value="BAY56608.1"/>
    <property type="molecule type" value="Genomic_DNA"/>
</dbReference>
<feature type="coiled-coil region" evidence="1">
    <location>
        <begin position="3"/>
        <end position="51"/>
    </location>
</feature>
<evidence type="ECO:0000256" key="1">
    <source>
        <dbReference type="SAM" id="Coils"/>
    </source>
</evidence>
<keyword evidence="1" id="KW-0175">Coiled coil</keyword>
<evidence type="ECO:0000313" key="2">
    <source>
        <dbReference type="EMBL" id="BAY56608.1"/>
    </source>
</evidence>
<organism evidence="2 3">
    <name type="scientific">Leptolyngbya boryana NIES-2135</name>
    <dbReference type="NCBI Taxonomy" id="1973484"/>
    <lineage>
        <taxon>Bacteria</taxon>
        <taxon>Bacillati</taxon>
        <taxon>Cyanobacteriota</taxon>
        <taxon>Cyanophyceae</taxon>
        <taxon>Leptolyngbyales</taxon>
        <taxon>Leptolyngbyaceae</taxon>
        <taxon>Leptolyngbya group</taxon>
        <taxon>Leptolyngbya</taxon>
    </lineage>
</organism>
<dbReference type="Proteomes" id="UP000217895">
    <property type="component" value="Chromosome"/>
</dbReference>
<reference evidence="2 3" key="1">
    <citation type="submission" date="2017-06" db="EMBL/GenBank/DDBJ databases">
        <title>Genome sequencing of cyanobaciteial culture collection at National Institute for Environmental Studies (NIES).</title>
        <authorList>
            <person name="Hirose Y."/>
            <person name="Shimura Y."/>
            <person name="Fujisawa T."/>
            <person name="Nakamura Y."/>
            <person name="Kawachi M."/>
        </authorList>
    </citation>
    <scope>NUCLEOTIDE SEQUENCE [LARGE SCALE GENOMIC DNA]</scope>
    <source>
        <strain evidence="2 3">NIES-2135</strain>
    </source>
</reference>
<evidence type="ECO:0000313" key="3">
    <source>
        <dbReference type="Proteomes" id="UP000217895"/>
    </source>
</evidence>
<gene>
    <name evidence="2" type="ORF">NIES2135_34420</name>
</gene>
<keyword evidence="3" id="KW-1185">Reference proteome</keyword>
<name>A0A1Z4JIV3_LEPBY</name>